<evidence type="ECO:0008006" key="4">
    <source>
        <dbReference type="Google" id="ProtNLM"/>
    </source>
</evidence>
<comment type="caution">
    <text evidence="2">The sequence shown here is derived from an EMBL/GenBank/DDBJ whole genome shotgun (WGS) entry which is preliminary data.</text>
</comment>
<keyword evidence="1" id="KW-1133">Transmembrane helix</keyword>
<name>A0A0G0UG97_9BACT</name>
<proteinExistence type="predicted"/>
<dbReference type="Proteomes" id="UP000034854">
    <property type="component" value="Unassembled WGS sequence"/>
</dbReference>
<dbReference type="EMBL" id="LCAG01000014">
    <property type="protein sequence ID" value="KKR86471.1"/>
    <property type="molecule type" value="Genomic_DNA"/>
</dbReference>
<dbReference type="AlphaFoldDB" id="A0A0G0UG97"/>
<accession>A0A0G0UG97</accession>
<keyword evidence="1" id="KW-0472">Membrane</keyword>
<sequence>MRSRRSSAVAALVPSTLFSVIADASGDRFSSLQQFFSNLRFRFGRQRFANFPWKRYLPKILLGIIIIGILAAVGTVVRSSVSLLSDQRVQLKGPIATLTLNREFAFPLKDTKGKELSKLKYVIESADLRDEIIVKGQRMVAVKGRRFLILTIKLTNDYNKALEVSVRDYVRLSIGGNEQELLAADIHSDPVSIQPISTKSTRLGFPINDTDQNLVILIGEINGDKEKVPLAFN</sequence>
<evidence type="ECO:0000256" key="1">
    <source>
        <dbReference type="SAM" id="Phobius"/>
    </source>
</evidence>
<organism evidence="2 3">
    <name type="scientific">Candidatus Curtissbacteria bacterium GW2011_GWA1_41_11</name>
    <dbReference type="NCBI Taxonomy" id="1618409"/>
    <lineage>
        <taxon>Bacteria</taxon>
        <taxon>Candidatus Curtissiibacteriota</taxon>
    </lineage>
</organism>
<reference evidence="2 3" key="1">
    <citation type="journal article" date="2015" name="Nature">
        <title>rRNA introns, odd ribosomes, and small enigmatic genomes across a large radiation of phyla.</title>
        <authorList>
            <person name="Brown C.T."/>
            <person name="Hug L.A."/>
            <person name="Thomas B.C."/>
            <person name="Sharon I."/>
            <person name="Castelle C.J."/>
            <person name="Singh A."/>
            <person name="Wilkins M.J."/>
            <person name="Williams K.H."/>
            <person name="Banfield J.F."/>
        </authorList>
    </citation>
    <scope>NUCLEOTIDE SEQUENCE [LARGE SCALE GENOMIC DNA]</scope>
</reference>
<gene>
    <name evidence="2" type="ORF">UU34_C0014G0007</name>
</gene>
<feature type="transmembrane region" description="Helical" evidence="1">
    <location>
        <begin position="60"/>
        <end position="81"/>
    </location>
</feature>
<protein>
    <recommendedName>
        <fullName evidence="4">DUF4352 domain-containing protein</fullName>
    </recommendedName>
</protein>
<evidence type="ECO:0000313" key="2">
    <source>
        <dbReference type="EMBL" id="KKR86471.1"/>
    </source>
</evidence>
<keyword evidence="1" id="KW-0812">Transmembrane</keyword>
<evidence type="ECO:0000313" key="3">
    <source>
        <dbReference type="Proteomes" id="UP000034854"/>
    </source>
</evidence>